<reference evidence="1 2" key="1">
    <citation type="journal article" date="2023" name="Plants (Basel)">
        <title>Bridging the Gap: Combining Genomics and Transcriptomics Approaches to Understand Stylosanthes scabra, an Orphan Legume from the Brazilian Caatinga.</title>
        <authorList>
            <person name="Ferreira-Neto J.R.C."/>
            <person name="da Silva M.D."/>
            <person name="Binneck E."/>
            <person name="de Melo N.F."/>
            <person name="da Silva R.H."/>
            <person name="de Melo A.L.T.M."/>
            <person name="Pandolfi V."/>
            <person name="Bustamante F.O."/>
            <person name="Brasileiro-Vidal A.C."/>
            <person name="Benko-Iseppon A.M."/>
        </authorList>
    </citation>
    <scope>NUCLEOTIDE SEQUENCE [LARGE SCALE GENOMIC DNA]</scope>
    <source>
        <tissue evidence="1">Leaves</tissue>
    </source>
</reference>
<accession>A0ABU6VVS1</accession>
<protein>
    <submittedName>
        <fullName evidence="1">Uncharacterized protein</fullName>
    </submittedName>
</protein>
<name>A0ABU6VVS1_9FABA</name>
<comment type="caution">
    <text evidence="1">The sequence shown here is derived from an EMBL/GenBank/DDBJ whole genome shotgun (WGS) entry which is preliminary data.</text>
</comment>
<evidence type="ECO:0000313" key="1">
    <source>
        <dbReference type="EMBL" id="MED6176803.1"/>
    </source>
</evidence>
<dbReference type="EMBL" id="JASCZI010152889">
    <property type="protein sequence ID" value="MED6176803.1"/>
    <property type="molecule type" value="Genomic_DNA"/>
</dbReference>
<feature type="non-terminal residue" evidence="1">
    <location>
        <position position="110"/>
    </location>
</feature>
<keyword evidence="2" id="KW-1185">Reference proteome</keyword>
<sequence>MTPAPHSLYLPLTSARWLLSPAGSAVSGSFPCGRYCASLCIIPVIEAASSPPLSLPAPDLSLLSAVRLLLSLPRAVTPPSVSSSKNRLKRGKRWNLQLSVRSNQAPHAYA</sequence>
<proteinExistence type="predicted"/>
<evidence type="ECO:0000313" key="2">
    <source>
        <dbReference type="Proteomes" id="UP001341840"/>
    </source>
</evidence>
<dbReference type="Proteomes" id="UP001341840">
    <property type="component" value="Unassembled WGS sequence"/>
</dbReference>
<organism evidence="1 2">
    <name type="scientific">Stylosanthes scabra</name>
    <dbReference type="NCBI Taxonomy" id="79078"/>
    <lineage>
        <taxon>Eukaryota</taxon>
        <taxon>Viridiplantae</taxon>
        <taxon>Streptophyta</taxon>
        <taxon>Embryophyta</taxon>
        <taxon>Tracheophyta</taxon>
        <taxon>Spermatophyta</taxon>
        <taxon>Magnoliopsida</taxon>
        <taxon>eudicotyledons</taxon>
        <taxon>Gunneridae</taxon>
        <taxon>Pentapetalae</taxon>
        <taxon>rosids</taxon>
        <taxon>fabids</taxon>
        <taxon>Fabales</taxon>
        <taxon>Fabaceae</taxon>
        <taxon>Papilionoideae</taxon>
        <taxon>50 kb inversion clade</taxon>
        <taxon>dalbergioids sensu lato</taxon>
        <taxon>Dalbergieae</taxon>
        <taxon>Pterocarpus clade</taxon>
        <taxon>Stylosanthes</taxon>
    </lineage>
</organism>
<gene>
    <name evidence="1" type="ORF">PIB30_091783</name>
</gene>